<dbReference type="RefSeq" id="XP_029654464.1">
    <property type="nucleotide sequence ID" value="XM_029798604.1"/>
</dbReference>
<keyword evidence="1" id="KW-1185">Reference proteome</keyword>
<evidence type="ECO:0000313" key="1">
    <source>
        <dbReference type="Proteomes" id="UP000515154"/>
    </source>
</evidence>
<gene>
    <name evidence="2" type="primary">LOC115227897</name>
</gene>
<name>A0A6P7TQH1_9MOLL</name>
<protein>
    <submittedName>
        <fullName evidence="2">Glycosyltransferase-like protein gnt13</fullName>
    </submittedName>
</protein>
<accession>A0A6P7TQH1</accession>
<proteinExistence type="predicted"/>
<evidence type="ECO:0000313" key="2">
    <source>
        <dbReference type="RefSeq" id="XP_029654464.1"/>
    </source>
</evidence>
<reference evidence="2" key="1">
    <citation type="submission" date="2025-08" db="UniProtKB">
        <authorList>
            <consortium name="RefSeq"/>
        </authorList>
    </citation>
    <scope>IDENTIFICATION</scope>
</reference>
<dbReference type="KEGG" id="osn:115227897"/>
<sequence length="231" mass="26937">MYNNYNNGNNDSYNYNGNNDSYNYNGNNDPYNYSWNNDAYNYCTNHNVWNYNGFYDAFDFCQPIRNELQAQRDAILDYDFIYNSSGVEPIPYQYPDEPTPKRTRMYNCFKDRSTFGEAFADCKPLHKDPKWDEPPSRSSYIGFTEEEIDEAIKNYERACNSNTVQLSKGVGTRLYIAPEVTKSSEYDNKGETENLKRRIEELEILLAESKARVVIQDEIIADLKSKIVSSD</sequence>
<dbReference type="Proteomes" id="UP000515154">
    <property type="component" value="Unplaced"/>
</dbReference>
<dbReference type="AlphaFoldDB" id="A0A6P7TQH1"/>
<organism evidence="1 2">
    <name type="scientific">Octopus sinensis</name>
    <name type="common">East Asian common octopus</name>
    <dbReference type="NCBI Taxonomy" id="2607531"/>
    <lineage>
        <taxon>Eukaryota</taxon>
        <taxon>Metazoa</taxon>
        <taxon>Spiralia</taxon>
        <taxon>Lophotrochozoa</taxon>
        <taxon>Mollusca</taxon>
        <taxon>Cephalopoda</taxon>
        <taxon>Coleoidea</taxon>
        <taxon>Octopodiformes</taxon>
        <taxon>Octopoda</taxon>
        <taxon>Incirrata</taxon>
        <taxon>Octopodidae</taxon>
        <taxon>Octopus</taxon>
    </lineage>
</organism>